<accession>A0A1H6JF29</accession>
<dbReference type="InterPro" id="IPR035437">
    <property type="entry name" value="SNase_OB-fold_sf"/>
</dbReference>
<evidence type="ECO:0000259" key="4">
    <source>
        <dbReference type="PROSITE" id="PS51841"/>
    </source>
</evidence>
<dbReference type="GO" id="GO:0004518">
    <property type="term" value="F:nuclease activity"/>
    <property type="evidence" value="ECO:0007669"/>
    <property type="project" value="InterPro"/>
</dbReference>
<dbReference type="EMBL" id="FNWU01000010">
    <property type="protein sequence ID" value="SEH59315.1"/>
    <property type="molecule type" value="Genomic_DNA"/>
</dbReference>
<feature type="transmembrane region" description="Helical" evidence="2">
    <location>
        <begin position="33"/>
        <end position="54"/>
    </location>
</feature>
<dbReference type="RefSeq" id="WP_245710205.1">
    <property type="nucleotide sequence ID" value="NZ_FNWU01000010.1"/>
</dbReference>
<dbReference type="PROSITE" id="PS01123">
    <property type="entry name" value="TNASE_1"/>
    <property type="match status" value="1"/>
</dbReference>
<dbReference type="Gene3D" id="2.40.50.90">
    <property type="match status" value="1"/>
</dbReference>
<evidence type="ECO:0000313" key="6">
    <source>
        <dbReference type="Proteomes" id="UP000199215"/>
    </source>
</evidence>
<gene>
    <name evidence="5" type="ORF">SAMN05192561_11045</name>
</gene>
<dbReference type="Pfam" id="PF00565">
    <property type="entry name" value="SNase"/>
    <property type="match status" value="1"/>
</dbReference>
<proteinExistence type="predicted"/>
<keyword evidence="2" id="KW-1133">Transmembrane helix</keyword>
<dbReference type="Pfam" id="PF00932">
    <property type="entry name" value="LTD"/>
    <property type="match status" value="1"/>
</dbReference>
<dbReference type="GO" id="GO:0003676">
    <property type="term" value="F:nucleic acid binding"/>
    <property type="evidence" value="ECO:0007669"/>
    <property type="project" value="InterPro"/>
</dbReference>
<evidence type="ECO:0000256" key="2">
    <source>
        <dbReference type="SAM" id="Phobius"/>
    </source>
</evidence>
<dbReference type="PROSITE" id="PS51841">
    <property type="entry name" value="LTD"/>
    <property type="match status" value="1"/>
</dbReference>
<evidence type="ECO:0000259" key="3">
    <source>
        <dbReference type="PROSITE" id="PS50830"/>
    </source>
</evidence>
<dbReference type="SUPFAM" id="SSF74853">
    <property type="entry name" value="Lamin A/C globular tail domain"/>
    <property type="match status" value="1"/>
</dbReference>
<feature type="domain" description="LTD" evidence="4">
    <location>
        <begin position="251"/>
        <end position="356"/>
    </location>
</feature>
<sequence>MHTNRPDAVSTPDSGSDPDPGATPGRDRGELEVAAGVGVVLLVGVIAVAAIVGGPAIAAVPSLPGGDGGGADRPASTATAEFDAAAGTTVTVTEVVDGDTMHVRLPDGTRDTIRLLGVDTPETGSGSVSPDEWESIPDDADGRAWLSGWADRASAYAEDRLDGEEVYIETDPNADARGSYGRLLVYVSQNDTTEVSFNRRLIDRGYARLYDTPFTERSAYRSAEAAARDDGLGVWGYEAGGGTTTTDDGIAVASVTADAPGNDHENRNGEFIVLENRGDEPVSLDGWTLADAAGNTHTVPEGVVLEPGDRVTVYSGAGTDSGTELYWDADSAVWNNDGDTVILRDQSGTVRIEYAY</sequence>
<dbReference type="PROSITE" id="PS50830">
    <property type="entry name" value="TNASE_3"/>
    <property type="match status" value="1"/>
</dbReference>
<feature type="domain" description="TNase-like" evidence="3">
    <location>
        <begin position="86"/>
        <end position="237"/>
    </location>
</feature>
<dbReference type="Gene3D" id="2.60.40.1260">
    <property type="entry name" value="Lamin Tail domain"/>
    <property type="match status" value="1"/>
</dbReference>
<feature type="region of interest" description="Disordered" evidence="1">
    <location>
        <begin position="1"/>
        <end position="28"/>
    </location>
</feature>
<protein>
    <submittedName>
        <fullName evidence="5">Micrococcal nuclease</fullName>
    </submittedName>
</protein>
<name>A0A1H6JF29_9EURY</name>
<dbReference type="SUPFAM" id="SSF50199">
    <property type="entry name" value="Staphylococcal nuclease"/>
    <property type="match status" value="1"/>
</dbReference>
<dbReference type="SMART" id="SM00318">
    <property type="entry name" value="SNc"/>
    <property type="match status" value="1"/>
</dbReference>
<evidence type="ECO:0000313" key="5">
    <source>
        <dbReference type="EMBL" id="SEH59315.1"/>
    </source>
</evidence>
<organism evidence="5 6">
    <name type="scientific">Halopenitus malekzadehii</name>
    <dbReference type="NCBI Taxonomy" id="1267564"/>
    <lineage>
        <taxon>Archaea</taxon>
        <taxon>Methanobacteriati</taxon>
        <taxon>Methanobacteriota</taxon>
        <taxon>Stenosarchaea group</taxon>
        <taxon>Halobacteria</taxon>
        <taxon>Halobacteriales</taxon>
        <taxon>Haloferacaceae</taxon>
        <taxon>Halopenitus</taxon>
    </lineage>
</organism>
<keyword evidence="6" id="KW-1185">Reference proteome</keyword>
<dbReference type="AlphaFoldDB" id="A0A1H6JF29"/>
<dbReference type="InterPro" id="IPR001322">
    <property type="entry name" value="Lamin_tail_dom"/>
</dbReference>
<evidence type="ECO:0000256" key="1">
    <source>
        <dbReference type="SAM" id="MobiDB-lite"/>
    </source>
</evidence>
<dbReference type="InterPro" id="IPR036415">
    <property type="entry name" value="Lamin_tail_dom_sf"/>
</dbReference>
<keyword evidence="2" id="KW-0812">Transmembrane</keyword>
<reference evidence="5 6" key="1">
    <citation type="submission" date="2016-10" db="EMBL/GenBank/DDBJ databases">
        <authorList>
            <person name="de Groot N.N."/>
        </authorList>
    </citation>
    <scope>NUCLEOTIDE SEQUENCE [LARGE SCALE GENOMIC DNA]</scope>
    <source>
        <strain evidence="5 6">IBRC-M10418</strain>
    </source>
</reference>
<dbReference type="InterPro" id="IPR016071">
    <property type="entry name" value="Staphylococal_nuclease_OB-fold"/>
</dbReference>
<keyword evidence="2" id="KW-0472">Membrane</keyword>
<dbReference type="Proteomes" id="UP000199215">
    <property type="component" value="Unassembled WGS sequence"/>
</dbReference>
<dbReference type="InterPro" id="IPR002071">
    <property type="entry name" value="Thermonucl_AS"/>
</dbReference>
<dbReference type="STRING" id="1267564.SAMN05192561_11045"/>